<dbReference type="Pfam" id="PF13191">
    <property type="entry name" value="AAA_16"/>
    <property type="match status" value="1"/>
</dbReference>
<dbReference type="PROSITE" id="PS51635">
    <property type="entry name" value="PNPLA"/>
    <property type="match status" value="1"/>
</dbReference>
<dbReference type="InterPro" id="IPR002641">
    <property type="entry name" value="PNPLA_dom"/>
</dbReference>
<dbReference type="OrthoDB" id="674604at2759"/>
<dbReference type="SUPFAM" id="SSF52151">
    <property type="entry name" value="FabD/lysophospholipase-like"/>
    <property type="match status" value="1"/>
</dbReference>
<dbReference type="InterPro" id="IPR041664">
    <property type="entry name" value="AAA_16"/>
</dbReference>
<keyword evidence="1 2" id="KW-0443">Lipid metabolism</keyword>
<reference evidence="4 6" key="1">
    <citation type="journal article" date="2020" name="Stud. Mycol.">
        <title>101 Dothideomycetes genomes: a test case for predicting lifestyles and emergence of pathogens.</title>
        <authorList>
            <person name="Haridas S."/>
            <person name="Albert R."/>
            <person name="Binder M."/>
            <person name="Bloem J."/>
            <person name="Labutti K."/>
            <person name="Salamov A."/>
            <person name="Andreopoulos B."/>
            <person name="Baker S."/>
            <person name="Barry K."/>
            <person name="Bills G."/>
            <person name="Bluhm B."/>
            <person name="Cannon C."/>
            <person name="Castanera R."/>
            <person name="Culley D."/>
            <person name="Daum C."/>
            <person name="Ezra D."/>
            <person name="Gonzalez J."/>
            <person name="Henrissat B."/>
            <person name="Kuo A."/>
            <person name="Liang C."/>
            <person name="Lipzen A."/>
            <person name="Lutzoni F."/>
            <person name="Magnuson J."/>
            <person name="Mondo S."/>
            <person name="Nolan M."/>
            <person name="Ohm R."/>
            <person name="Pangilinan J."/>
            <person name="Park H.-J."/>
            <person name="Ramirez L."/>
            <person name="Alfaro M."/>
            <person name="Sun H."/>
            <person name="Tritt A."/>
            <person name="Yoshinaga Y."/>
            <person name="Zwiers L.-H."/>
            <person name="Turgeon B."/>
            <person name="Goodwin S."/>
            <person name="Spatafora J."/>
            <person name="Crous P."/>
            <person name="Grigoriev I."/>
        </authorList>
    </citation>
    <scope>NUCLEOTIDE SEQUENCE</scope>
    <source>
        <strain evidence="4 6">CBS 304.34</strain>
    </source>
</reference>
<evidence type="ECO:0000256" key="1">
    <source>
        <dbReference type="ARBA" id="ARBA00023098"/>
    </source>
</evidence>
<keyword evidence="2" id="KW-0442">Lipid degradation</keyword>
<dbReference type="InterPro" id="IPR016035">
    <property type="entry name" value="Acyl_Trfase/lysoPLipase"/>
</dbReference>
<dbReference type="GO" id="GO:0016787">
    <property type="term" value="F:hydrolase activity"/>
    <property type="evidence" value="ECO:0007669"/>
    <property type="project" value="UniProtKB-UniRule"/>
</dbReference>
<sequence length="1036" mass="116269">MSNTVDNAARRPLRLLALDGGGVRGLSELLILQEVMRRIQHAKKLDEEPLPCEYFDLIGGTSTGGLIALLLGRLKLSAESAKNAYLELAGTVFSKKQWKLIDGGAFKASSLKEAIRQEVEQALGQGSKDARMIDPEDKDPNCKAFVCAVAAADTAAAVGPTLFRTYRVARNRSDDCMIWEAGRATSAAPTFFKHIKIGSKGAEVAYLDAGLGYNNPTNQVLKEAWDIFGERQLGCIVSLGTGETDAQDYSEPGWIEKVVPVKLVESLKKIATDTAQVAEECERKFQGHPNVYFRLNVRRAIGRMALDEWKKLANISVLTGNYLKEEVVSRDVDRLVQVLIGETPESPVSLEAAVSKKVLCKVPFERNPRFTGREVQLAQLEKLLCAQGRSKDHTAKVAIIGLGGVGKTQLVLELLFRTKSRHPDCSIIWIPATNKESLYQAYLDVARELGVPGWEEVKADVKKLVQSYLSKESAGQWLLVFDNADDMDMWIAKPGPEQGSSGLINYLPKSKQGCIVYTTRDRKVAVELVAQQSIVEVPEMDEEMATQLLRKSLVNSNLLNNKQDTQALLIELTHLPLAIVQAAAYINKNGILLAAYLSLLKEQEKDVIELLSEEFEDDGRYRNIKNPVATTWLISFAQIRQRDPLAADYLSFMSCVDPRKIPQSLLPPGLSPKKEIDAIGTLSAYSFVSKRPDGALDLHRLVHLATRNWLRKEGQLTQSTVRVIERFEEIFPNNNYKNRSIWTVYVPHVRYALESDLVDRDWKKRMDLMWRYGMCLYEDGRWNEAEVPISQVLETSSRVLGEEHPDTLTSMANLASTYRNQGRWKEAEELFVQVMETRIRVLGDEHPSTLTSMANLASTYRNQGRWKEAEELDVQVMETSSRVLGEEHPDTLTSIANLASTFWNQGRWKEAEELDVQVMETSSRVLGEEHPDTLTSIANLASTFWNQGRWKEAEELDVQVMETSSRVLGEEHPSTLTSMNNLAFTLKGQCSNADAISLMEKCFQLRKQVLGPHHPHTTSSLETMNRWRLENMEIGI</sequence>
<evidence type="ECO:0000313" key="5">
    <source>
        <dbReference type="Proteomes" id="UP000504636"/>
    </source>
</evidence>
<evidence type="ECO:0000256" key="2">
    <source>
        <dbReference type="PROSITE-ProRule" id="PRU01161"/>
    </source>
</evidence>
<dbReference type="InterPro" id="IPR011990">
    <property type="entry name" value="TPR-like_helical_dom_sf"/>
</dbReference>
<dbReference type="PANTHER" id="PTHR46082:SF6">
    <property type="entry name" value="AAA+ ATPASE DOMAIN-CONTAINING PROTEIN-RELATED"/>
    <property type="match status" value="1"/>
</dbReference>
<dbReference type="GO" id="GO:0046486">
    <property type="term" value="P:glycerolipid metabolic process"/>
    <property type="evidence" value="ECO:0007669"/>
    <property type="project" value="UniProtKB-ARBA"/>
</dbReference>
<dbReference type="EMBL" id="MU003702">
    <property type="protein sequence ID" value="KAF2808823.1"/>
    <property type="molecule type" value="Genomic_DNA"/>
</dbReference>
<dbReference type="Gene3D" id="3.40.1090.10">
    <property type="entry name" value="Cytosolic phospholipase A2 catalytic domain"/>
    <property type="match status" value="1"/>
</dbReference>
<accession>A0A6A6YJW8</accession>
<dbReference type="InterPro" id="IPR053137">
    <property type="entry name" value="NLR-like"/>
</dbReference>
<dbReference type="Gene3D" id="3.40.50.300">
    <property type="entry name" value="P-loop containing nucleotide triphosphate hydrolases"/>
    <property type="match status" value="1"/>
</dbReference>
<evidence type="ECO:0000313" key="4">
    <source>
        <dbReference type="EMBL" id="KAF2808823.1"/>
    </source>
</evidence>
<name>A0A6A6YJW8_9PEZI</name>
<feature type="short sequence motif" description="GXGXXG" evidence="2">
    <location>
        <begin position="20"/>
        <end position="25"/>
    </location>
</feature>
<dbReference type="GO" id="GO:0043531">
    <property type="term" value="F:ADP binding"/>
    <property type="evidence" value="ECO:0007669"/>
    <property type="project" value="InterPro"/>
</dbReference>
<dbReference type="Pfam" id="PF13374">
    <property type="entry name" value="TPR_10"/>
    <property type="match status" value="2"/>
</dbReference>
<dbReference type="Gene3D" id="1.25.40.10">
    <property type="entry name" value="Tetratricopeptide repeat domain"/>
    <property type="match status" value="2"/>
</dbReference>
<dbReference type="SUPFAM" id="SSF48452">
    <property type="entry name" value="TPR-like"/>
    <property type="match status" value="2"/>
</dbReference>
<dbReference type="RefSeq" id="XP_033575787.1">
    <property type="nucleotide sequence ID" value="XM_033723635.1"/>
</dbReference>
<reference evidence="6" key="3">
    <citation type="submission" date="2025-04" db="UniProtKB">
        <authorList>
            <consortium name="RefSeq"/>
        </authorList>
    </citation>
    <scope>IDENTIFICATION</scope>
    <source>
        <strain evidence="6">CBS 304.34</strain>
    </source>
</reference>
<proteinExistence type="predicted"/>
<protein>
    <submittedName>
        <fullName evidence="4 6">FabD/lysophospholipase-like protein</fullName>
    </submittedName>
</protein>
<dbReference type="Pfam" id="PF13424">
    <property type="entry name" value="TPR_12"/>
    <property type="match status" value="2"/>
</dbReference>
<organism evidence="4">
    <name type="scientific">Mytilinidion resinicola</name>
    <dbReference type="NCBI Taxonomy" id="574789"/>
    <lineage>
        <taxon>Eukaryota</taxon>
        <taxon>Fungi</taxon>
        <taxon>Dikarya</taxon>
        <taxon>Ascomycota</taxon>
        <taxon>Pezizomycotina</taxon>
        <taxon>Dothideomycetes</taxon>
        <taxon>Pleosporomycetidae</taxon>
        <taxon>Mytilinidiales</taxon>
        <taxon>Mytilinidiaceae</taxon>
        <taxon>Mytilinidion</taxon>
    </lineage>
</organism>
<dbReference type="Pfam" id="PF01734">
    <property type="entry name" value="Patatin"/>
    <property type="match status" value="1"/>
</dbReference>
<feature type="active site" description="Nucleophile" evidence="2">
    <location>
        <position position="62"/>
    </location>
</feature>
<keyword evidence="2" id="KW-0378">Hydrolase</keyword>
<feature type="domain" description="PNPLA" evidence="3">
    <location>
        <begin position="16"/>
        <end position="221"/>
    </location>
</feature>
<reference evidence="6" key="2">
    <citation type="submission" date="2020-04" db="EMBL/GenBank/DDBJ databases">
        <authorList>
            <consortium name="NCBI Genome Project"/>
        </authorList>
    </citation>
    <scope>NUCLEOTIDE SEQUENCE</scope>
    <source>
        <strain evidence="6">CBS 304.34</strain>
    </source>
</reference>
<dbReference type="AlphaFoldDB" id="A0A6A6YJW8"/>
<gene>
    <name evidence="4 6" type="ORF">BDZ99DRAFT_499208</name>
</gene>
<dbReference type="Proteomes" id="UP000504636">
    <property type="component" value="Unplaced"/>
</dbReference>
<dbReference type="InterPro" id="IPR027417">
    <property type="entry name" value="P-loop_NTPase"/>
</dbReference>
<dbReference type="SUPFAM" id="SSF52540">
    <property type="entry name" value="P-loop containing nucleoside triphosphate hydrolases"/>
    <property type="match status" value="1"/>
</dbReference>
<dbReference type="CDD" id="cd07216">
    <property type="entry name" value="Pat17_PNPLA8_PNPLA9_like3"/>
    <property type="match status" value="1"/>
</dbReference>
<evidence type="ECO:0000259" key="3">
    <source>
        <dbReference type="PROSITE" id="PS51635"/>
    </source>
</evidence>
<keyword evidence="5" id="KW-1185">Reference proteome</keyword>
<dbReference type="GeneID" id="54464528"/>
<feature type="active site" description="Proton acceptor" evidence="2">
    <location>
        <position position="208"/>
    </location>
</feature>
<comment type="caution">
    <text evidence="2">Lacks conserved residue(s) required for the propagation of feature annotation.</text>
</comment>
<dbReference type="GO" id="GO:0016042">
    <property type="term" value="P:lipid catabolic process"/>
    <property type="evidence" value="ECO:0007669"/>
    <property type="project" value="UniProtKB-UniRule"/>
</dbReference>
<evidence type="ECO:0000313" key="6">
    <source>
        <dbReference type="RefSeq" id="XP_033575787.1"/>
    </source>
</evidence>
<feature type="short sequence motif" description="GXSXG" evidence="2">
    <location>
        <begin position="60"/>
        <end position="64"/>
    </location>
</feature>
<dbReference type="PANTHER" id="PTHR46082">
    <property type="entry name" value="ATP/GTP-BINDING PROTEIN-RELATED"/>
    <property type="match status" value="1"/>
</dbReference>